<evidence type="ECO:0000313" key="2">
    <source>
        <dbReference type="Proteomes" id="UP000622317"/>
    </source>
</evidence>
<keyword evidence="2" id="KW-1185">Reference proteome</keyword>
<evidence type="ECO:0000313" key="1">
    <source>
        <dbReference type="EMBL" id="MBD5778314.1"/>
    </source>
</evidence>
<dbReference type="Proteomes" id="UP000622317">
    <property type="component" value="Unassembled WGS sequence"/>
</dbReference>
<name>A0A927F4M4_9BACT</name>
<evidence type="ECO:0008006" key="3">
    <source>
        <dbReference type="Google" id="ProtNLM"/>
    </source>
</evidence>
<proteinExistence type="predicted"/>
<sequence>MWKSISVIVVGLACGIVAHLSYVNAFAPVCLSVDAECEMEWLRSELDLSEEQFASITRLHVDREREIRMLSRKVRDLELLLAELEAERVTSGYVDYLEIRNYMEAKRKLDEACVKSTSDLIASVSDVMNVDQRKRYFSIVQNRIN</sequence>
<gene>
    <name evidence="1" type="ORF">IEN85_02250</name>
</gene>
<protein>
    <recommendedName>
        <fullName evidence="3">Periplasmic heavy metal sensor</fullName>
    </recommendedName>
</protein>
<dbReference type="EMBL" id="JACYFG010000004">
    <property type="protein sequence ID" value="MBD5778314.1"/>
    <property type="molecule type" value="Genomic_DNA"/>
</dbReference>
<organism evidence="1 2">
    <name type="scientific">Pelagicoccus enzymogenes</name>
    <dbReference type="NCBI Taxonomy" id="2773457"/>
    <lineage>
        <taxon>Bacteria</taxon>
        <taxon>Pseudomonadati</taxon>
        <taxon>Verrucomicrobiota</taxon>
        <taxon>Opitutia</taxon>
        <taxon>Puniceicoccales</taxon>
        <taxon>Pelagicoccaceae</taxon>
        <taxon>Pelagicoccus</taxon>
    </lineage>
</organism>
<dbReference type="AlphaFoldDB" id="A0A927F4M4"/>
<reference evidence="1" key="1">
    <citation type="submission" date="2020-09" db="EMBL/GenBank/DDBJ databases">
        <title>Pelagicoccus enzymogenes sp. nov. with an EPS production, isolated from marine sediment.</title>
        <authorList>
            <person name="Feng X."/>
        </authorList>
    </citation>
    <scope>NUCLEOTIDE SEQUENCE</scope>
    <source>
        <strain evidence="1">NFK12</strain>
    </source>
</reference>
<dbReference type="Gene3D" id="1.20.120.1490">
    <property type="match status" value="1"/>
</dbReference>
<dbReference type="RefSeq" id="WP_191615448.1">
    <property type="nucleotide sequence ID" value="NZ_JACYFG010000004.1"/>
</dbReference>
<accession>A0A927F4M4</accession>
<comment type="caution">
    <text evidence="1">The sequence shown here is derived from an EMBL/GenBank/DDBJ whole genome shotgun (WGS) entry which is preliminary data.</text>
</comment>